<protein>
    <recommendedName>
        <fullName evidence="2">3-keto-alpha-glucoside-1,2-lyase/3-keto-2-hydroxy-glucal hydratase domain-containing protein</fullName>
    </recommendedName>
</protein>
<accession>A0A5C6DGR3</accession>
<dbReference type="Gene3D" id="2.60.120.560">
    <property type="entry name" value="Exo-inulinase, domain 1"/>
    <property type="match status" value="1"/>
</dbReference>
<feature type="domain" description="3-keto-alpha-glucoside-1,2-lyase/3-keto-2-hydroxy-glucal hydratase" evidence="2">
    <location>
        <begin position="78"/>
        <end position="262"/>
    </location>
</feature>
<evidence type="ECO:0000313" key="3">
    <source>
        <dbReference type="EMBL" id="TWU36010.1"/>
    </source>
</evidence>
<feature type="region of interest" description="Disordered" evidence="1">
    <location>
        <begin position="49"/>
        <end position="70"/>
    </location>
</feature>
<evidence type="ECO:0000256" key="1">
    <source>
        <dbReference type="SAM" id="MobiDB-lite"/>
    </source>
</evidence>
<proteinExistence type="predicted"/>
<dbReference type="Pfam" id="PF06439">
    <property type="entry name" value="3keto-disac_hyd"/>
    <property type="match status" value="1"/>
</dbReference>
<dbReference type="Proteomes" id="UP000319143">
    <property type="component" value="Unassembled WGS sequence"/>
</dbReference>
<sequence>MRCGVFFAMLILTHDAFGEEPGRFKYEYPGYNDTPFYPATKFYPAATYRVHDPNQPQPPRVLPPNSDGSLGTPAPSDAVVLFDGTSLDAFEENDAVVENGVIVIGGDSLLTKQAFGSCQLHLEWRTPETLADRTGNMGNSGLFLMDQYELQIFDSYSCKIYADGSAGAIYAQTPPLVNVCRKPGEWQSFDVVFHAPVFQQGEVVSLPEITVLHNGVLIQDRTQIKGPTLHKTARPITPHAEKMPLHIQGHGCPVGIRNFWIRPLD</sequence>
<evidence type="ECO:0000313" key="4">
    <source>
        <dbReference type="Proteomes" id="UP000319143"/>
    </source>
</evidence>
<name>A0A5C6DGR3_9BACT</name>
<organism evidence="3 4">
    <name type="scientific">Novipirellula artificiosorum</name>
    <dbReference type="NCBI Taxonomy" id="2528016"/>
    <lineage>
        <taxon>Bacteria</taxon>
        <taxon>Pseudomonadati</taxon>
        <taxon>Planctomycetota</taxon>
        <taxon>Planctomycetia</taxon>
        <taxon>Pirellulales</taxon>
        <taxon>Pirellulaceae</taxon>
        <taxon>Novipirellula</taxon>
    </lineage>
</organism>
<dbReference type="EMBL" id="SJPV01000006">
    <property type="protein sequence ID" value="TWU36010.1"/>
    <property type="molecule type" value="Genomic_DNA"/>
</dbReference>
<gene>
    <name evidence="3" type="ORF">Poly41_37620</name>
</gene>
<dbReference type="InterPro" id="IPR010496">
    <property type="entry name" value="AL/BT2_dom"/>
</dbReference>
<reference evidence="3 4" key="1">
    <citation type="submission" date="2019-02" db="EMBL/GenBank/DDBJ databases">
        <title>Deep-cultivation of Planctomycetes and their phenomic and genomic characterization uncovers novel biology.</title>
        <authorList>
            <person name="Wiegand S."/>
            <person name="Jogler M."/>
            <person name="Boedeker C."/>
            <person name="Pinto D."/>
            <person name="Vollmers J."/>
            <person name="Rivas-Marin E."/>
            <person name="Kohn T."/>
            <person name="Peeters S.H."/>
            <person name="Heuer A."/>
            <person name="Rast P."/>
            <person name="Oberbeckmann S."/>
            <person name="Bunk B."/>
            <person name="Jeske O."/>
            <person name="Meyerdierks A."/>
            <person name="Storesund J.E."/>
            <person name="Kallscheuer N."/>
            <person name="Luecker S."/>
            <person name="Lage O.M."/>
            <person name="Pohl T."/>
            <person name="Merkel B.J."/>
            <person name="Hornburger P."/>
            <person name="Mueller R.-W."/>
            <person name="Bruemmer F."/>
            <person name="Labrenz M."/>
            <person name="Spormann A.M."/>
            <person name="Op Den Camp H."/>
            <person name="Overmann J."/>
            <person name="Amann R."/>
            <person name="Jetten M.S.M."/>
            <person name="Mascher T."/>
            <person name="Medema M.H."/>
            <person name="Devos D.P."/>
            <person name="Kaster A.-K."/>
            <person name="Ovreas L."/>
            <person name="Rohde M."/>
            <person name="Galperin M.Y."/>
            <person name="Jogler C."/>
        </authorList>
    </citation>
    <scope>NUCLEOTIDE SEQUENCE [LARGE SCALE GENOMIC DNA]</scope>
    <source>
        <strain evidence="3 4">Poly41</strain>
    </source>
</reference>
<keyword evidence="4" id="KW-1185">Reference proteome</keyword>
<evidence type="ECO:0000259" key="2">
    <source>
        <dbReference type="Pfam" id="PF06439"/>
    </source>
</evidence>
<dbReference type="AlphaFoldDB" id="A0A5C6DGR3"/>
<comment type="caution">
    <text evidence="3">The sequence shown here is derived from an EMBL/GenBank/DDBJ whole genome shotgun (WGS) entry which is preliminary data.</text>
</comment>
<dbReference type="GO" id="GO:0016787">
    <property type="term" value="F:hydrolase activity"/>
    <property type="evidence" value="ECO:0007669"/>
    <property type="project" value="InterPro"/>
</dbReference>